<gene>
    <name evidence="3" type="ORF">A4U43_C10F12920</name>
</gene>
<sequence>MLRLEGLIKTEGTLADQEIPPVLCAELKVGGSCFLVCDQTDDLAVAVGLVFRLKTDDVEAAISTAVTAGAAITSEITENEDGCYGGVVGKVKDPFGVSWIVASDGEKRSVEPQAAA</sequence>
<dbReference type="InterPro" id="IPR054576">
    <property type="entry name" value="At5g48480-like_N"/>
</dbReference>
<dbReference type="Pfam" id="PF22650">
    <property type="entry name" value="At5g48480-like_C"/>
    <property type="match status" value="1"/>
</dbReference>
<organism evidence="3 4">
    <name type="scientific">Asparagus officinalis</name>
    <name type="common">Garden asparagus</name>
    <dbReference type="NCBI Taxonomy" id="4686"/>
    <lineage>
        <taxon>Eukaryota</taxon>
        <taxon>Viridiplantae</taxon>
        <taxon>Streptophyta</taxon>
        <taxon>Embryophyta</taxon>
        <taxon>Tracheophyta</taxon>
        <taxon>Spermatophyta</taxon>
        <taxon>Magnoliopsida</taxon>
        <taxon>Liliopsida</taxon>
        <taxon>Asparagales</taxon>
        <taxon>Asparagaceae</taxon>
        <taxon>Asparagoideae</taxon>
        <taxon>Asparagus</taxon>
    </lineage>
</organism>
<proteinExistence type="predicted"/>
<dbReference type="AlphaFoldDB" id="A0A5P1E5L5"/>
<feature type="domain" description="Glyoxalase At5g48480-like C-terminal" evidence="1">
    <location>
        <begin position="53"/>
        <end position="100"/>
    </location>
</feature>
<evidence type="ECO:0000259" key="2">
    <source>
        <dbReference type="Pfam" id="PF22656"/>
    </source>
</evidence>
<evidence type="ECO:0000313" key="3">
    <source>
        <dbReference type="EMBL" id="ONK56787.1"/>
    </source>
</evidence>
<dbReference type="Gene3D" id="3.10.180.10">
    <property type="entry name" value="2,3-Dihydroxybiphenyl 1,2-Dioxygenase, domain 1"/>
    <property type="match status" value="1"/>
</dbReference>
<evidence type="ECO:0000313" key="4">
    <source>
        <dbReference type="Proteomes" id="UP000243459"/>
    </source>
</evidence>
<dbReference type="Proteomes" id="UP000243459">
    <property type="component" value="Chromosome 10"/>
</dbReference>
<keyword evidence="4" id="KW-1185">Reference proteome</keyword>
<dbReference type="EMBL" id="CM007390">
    <property type="protein sequence ID" value="ONK56787.1"/>
    <property type="molecule type" value="Genomic_DNA"/>
</dbReference>
<dbReference type="Pfam" id="PF22656">
    <property type="entry name" value="At5g48480-like_N"/>
    <property type="match status" value="1"/>
</dbReference>
<dbReference type="InterPro" id="IPR029068">
    <property type="entry name" value="Glyas_Bleomycin-R_OHBP_Dase"/>
</dbReference>
<dbReference type="PANTHER" id="PTHR34109">
    <property type="entry name" value="BNAUNNG04460D PROTEIN-RELATED"/>
    <property type="match status" value="1"/>
</dbReference>
<dbReference type="SUPFAM" id="SSF54593">
    <property type="entry name" value="Glyoxalase/Bleomycin resistance protein/Dihydroxybiphenyl dioxygenase"/>
    <property type="match status" value="1"/>
</dbReference>
<name>A0A5P1E5L5_ASPOF</name>
<reference evidence="4" key="1">
    <citation type="journal article" date="2017" name="Nat. Commun.">
        <title>The asparagus genome sheds light on the origin and evolution of a young Y chromosome.</title>
        <authorList>
            <person name="Harkess A."/>
            <person name="Zhou J."/>
            <person name="Xu C."/>
            <person name="Bowers J.E."/>
            <person name="Van der Hulst R."/>
            <person name="Ayyampalayam S."/>
            <person name="Mercati F."/>
            <person name="Riccardi P."/>
            <person name="McKain M.R."/>
            <person name="Kakrana A."/>
            <person name="Tang H."/>
            <person name="Ray J."/>
            <person name="Groenendijk J."/>
            <person name="Arikit S."/>
            <person name="Mathioni S.M."/>
            <person name="Nakano M."/>
            <person name="Shan H."/>
            <person name="Telgmann-Rauber A."/>
            <person name="Kanno A."/>
            <person name="Yue Z."/>
            <person name="Chen H."/>
            <person name="Li W."/>
            <person name="Chen Y."/>
            <person name="Xu X."/>
            <person name="Zhang Y."/>
            <person name="Luo S."/>
            <person name="Chen H."/>
            <person name="Gao J."/>
            <person name="Mao Z."/>
            <person name="Pires J.C."/>
            <person name="Luo M."/>
            <person name="Kudrna D."/>
            <person name="Wing R.A."/>
            <person name="Meyers B.C."/>
            <person name="Yi K."/>
            <person name="Kong H."/>
            <person name="Lavrijsen P."/>
            <person name="Sunseri F."/>
            <person name="Falavigna A."/>
            <person name="Ye Y."/>
            <person name="Leebens-Mack J.H."/>
            <person name="Chen G."/>
        </authorList>
    </citation>
    <scope>NUCLEOTIDE SEQUENCE [LARGE SCALE GENOMIC DNA]</scope>
    <source>
        <strain evidence="4">cv. DH0086</strain>
    </source>
</reference>
<dbReference type="InterPro" id="IPR054575">
    <property type="entry name" value="At5g48480-like_C"/>
</dbReference>
<feature type="domain" description="Glyoxalase At5g48480-like N-terminal" evidence="2">
    <location>
        <begin position="15"/>
        <end position="38"/>
    </location>
</feature>
<dbReference type="Gramene" id="ONK56787">
    <property type="protein sequence ID" value="ONK56787"/>
    <property type="gene ID" value="A4U43_C10F12920"/>
</dbReference>
<accession>A0A5P1E5L5</accession>
<dbReference type="PANTHER" id="PTHR34109:SF1">
    <property type="entry name" value="VOC DOMAIN-CONTAINING PROTEIN"/>
    <property type="match status" value="1"/>
</dbReference>
<evidence type="ECO:0000259" key="1">
    <source>
        <dbReference type="Pfam" id="PF22650"/>
    </source>
</evidence>
<protein>
    <recommendedName>
        <fullName evidence="5">VOC domain-containing protein</fullName>
    </recommendedName>
</protein>
<evidence type="ECO:0008006" key="5">
    <source>
        <dbReference type="Google" id="ProtNLM"/>
    </source>
</evidence>